<dbReference type="AlphaFoldDB" id="A0A1S1V4G4"/>
<name>A0A1S1V4G4_9FIRM</name>
<evidence type="ECO:0000256" key="1">
    <source>
        <dbReference type="SAM" id="Coils"/>
    </source>
</evidence>
<dbReference type="STRING" id="39480.EUAN_20190"/>
<dbReference type="EMBL" id="MKIE01000010">
    <property type="protein sequence ID" value="OHW61581.1"/>
    <property type="molecule type" value="Genomic_DNA"/>
</dbReference>
<evidence type="ECO:0000313" key="2">
    <source>
        <dbReference type="EMBL" id="OHW61581.1"/>
    </source>
</evidence>
<dbReference type="RefSeq" id="WP_071064182.1">
    <property type="nucleotide sequence ID" value="NZ_MKIE01000010.1"/>
</dbReference>
<organism evidence="2 3">
    <name type="scientific">Andreesenia angusta</name>
    <dbReference type="NCBI Taxonomy" id="39480"/>
    <lineage>
        <taxon>Bacteria</taxon>
        <taxon>Bacillati</taxon>
        <taxon>Bacillota</taxon>
        <taxon>Tissierellia</taxon>
        <taxon>Tissierellales</taxon>
        <taxon>Gottschalkiaceae</taxon>
        <taxon>Andreesenia</taxon>
    </lineage>
</organism>
<protein>
    <submittedName>
        <fullName evidence="2">FlgN protein</fullName>
    </submittedName>
</protein>
<feature type="coiled-coil region" evidence="1">
    <location>
        <begin position="7"/>
        <end position="37"/>
    </location>
</feature>
<dbReference type="Proteomes" id="UP000180254">
    <property type="component" value="Unassembled WGS sequence"/>
</dbReference>
<sequence>MPESRALELLGEKYKHLEELKRLTEQERELAASESDEDIFKIEAVLNQKSLYISKIDDIDDEYRALVPRKTDEIKMKEAEIKSILQEILYIDREKTSIMERKFVELKGSLKGVRQNIRANKAYGYEEIGTMFINEKK</sequence>
<comment type="caution">
    <text evidence="2">The sequence shown here is derived from an EMBL/GenBank/DDBJ whole genome shotgun (WGS) entry which is preliminary data.</text>
</comment>
<gene>
    <name evidence="2" type="ORF">EUAN_20190</name>
</gene>
<proteinExistence type="predicted"/>
<evidence type="ECO:0000313" key="3">
    <source>
        <dbReference type="Proteomes" id="UP000180254"/>
    </source>
</evidence>
<keyword evidence="1" id="KW-0175">Coiled coil</keyword>
<accession>A0A1S1V4G4</accession>
<reference evidence="2 3" key="1">
    <citation type="submission" date="2016-09" db="EMBL/GenBank/DDBJ databases">
        <title>Genome sequence of Eubacterium angustum.</title>
        <authorList>
            <person name="Poehlein A."/>
            <person name="Daniel R."/>
        </authorList>
    </citation>
    <scope>NUCLEOTIDE SEQUENCE [LARGE SCALE GENOMIC DNA]</scope>
    <source>
        <strain evidence="2 3">DSM 1989</strain>
    </source>
</reference>
<keyword evidence="3" id="KW-1185">Reference proteome</keyword>